<dbReference type="InterPro" id="IPR027417">
    <property type="entry name" value="P-loop_NTPase"/>
</dbReference>
<dbReference type="InterPro" id="IPR013563">
    <property type="entry name" value="Oligopep_ABC_C"/>
</dbReference>
<evidence type="ECO:0000256" key="4">
    <source>
        <dbReference type="ARBA" id="ARBA00022475"/>
    </source>
</evidence>
<dbReference type="NCBIfam" id="TIGR01727">
    <property type="entry name" value="oligo_HPY"/>
    <property type="match status" value="1"/>
</dbReference>
<evidence type="ECO:0000256" key="1">
    <source>
        <dbReference type="ARBA" id="ARBA00004202"/>
    </source>
</evidence>
<evidence type="ECO:0000259" key="8">
    <source>
        <dbReference type="PROSITE" id="PS50893"/>
    </source>
</evidence>
<evidence type="ECO:0000256" key="5">
    <source>
        <dbReference type="ARBA" id="ARBA00022741"/>
    </source>
</evidence>
<keyword evidence="4" id="KW-1003">Cell membrane</keyword>
<dbReference type="InterPro" id="IPR050388">
    <property type="entry name" value="ABC_Ni/Peptide_Import"/>
</dbReference>
<dbReference type="GO" id="GO:0016887">
    <property type="term" value="F:ATP hydrolysis activity"/>
    <property type="evidence" value="ECO:0007669"/>
    <property type="project" value="InterPro"/>
</dbReference>
<comment type="caution">
    <text evidence="9">The sequence shown here is derived from an EMBL/GenBank/DDBJ whole genome shotgun (WGS) entry which is preliminary data.</text>
</comment>
<dbReference type="PANTHER" id="PTHR43297">
    <property type="entry name" value="OLIGOPEPTIDE TRANSPORT ATP-BINDING PROTEIN APPD"/>
    <property type="match status" value="1"/>
</dbReference>
<dbReference type="Pfam" id="PF00005">
    <property type="entry name" value="ABC_tran"/>
    <property type="match status" value="1"/>
</dbReference>
<comment type="similarity">
    <text evidence="2">Belongs to the ABC transporter superfamily.</text>
</comment>
<evidence type="ECO:0000313" key="9">
    <source>
        <dbReference type="EMBL" id="MBJ7602356.1"/>
    </source>
</evidence>
<dbReference type="PANTHER" id="PTHR43297:SF2">
    <property type="entry name" value="DIPEPTIDE TRANSPORT ATP-BINDING PROTEIN DPPD"/>
    <property type="match status" value="1"/>
</dbReference>
<dbReference type="Gene3D" id="3.40.50.300">
    <property type="entry name" value="P-loop containing nucleotide triphosphate hydrolases"/>
    <property type="match status" value="1"/>
</dbReference>
<evidence type="ECO:0000313" key="10">
    <source>
        <dbReference type="Proteomes" id="UP000620075"/>
    </source>
</evidence>
<reference evidence="9 10" key="1">
    <citation type="submission" date="2020-10" db="EMBL/GenBank/DDBJ databases">
        <title>Ca. Dormibacterota MAGs.</title>
        <authorList>
            <person name="Montgomery K."/>
        </authorList>
    </citation>
    <scope>NUCLEOTIDE SEQUENCE [LARGE SCALE GENOMIC DNA]</scope>
    <source>
        <strain evidence="9">SC8811_S16_3</strain>
    </source>
</reference>
<dbReference type="InterPro" id="IPR003439">
    <property type="entry name" value="ABC_transporter-like_ATP-bd"/>
</dbReference>
<feature type="domain" description="ABC transporter" evidence="8">
    <location>
        <begin position="2"/>
        <end position="247"/>
    </location>
</feature>
<dbReference type="CDD" id="cd03257">
    <property type="entry name" value="ABC_NikE_OppD_transporters"/>
    <property type="match status" value="1"/>
</dbReference>
<comment type="subcellular location">
    <subcellularLocation>
        <location evidence="1">Cell membrane</location>
        <topology evidence="1">Peripheral membrane protein</topology>
    </subcellularLocation>
</comment>
<organism evidence="9 10">
    <name type="scientific">Candidatus Dormiibacter inghamiae</name>
    <dbReference type="NCBI Taxonomy" id="3127013"/>
    <lineage>
        <taxon>Bacteria</taxon>
        <taxon>Bacillati</taxon>
        <taxon>Candidatus Dormiibacterota</taxon>
        <taxon>Candidatus Dormibacteria</taxon>
        <taxon>Candidatus Dormibacterales</taxon>
        <taxon>Candidatus Dormibacteraceae</taxon>
        <taxon>Candidatus Dormiibacter</taxon>
    </lineage>
</organism>
<dbReference type="GO" id="GO:0015833">
    <property type="term" value="P:peptide transport"/>
    <property type="evidence" value="ECO:0007669"/>
    <property type="project" value="InterPro"/>
</dbReference>
<keyword evidence="7" id="KW-0472">Membrane</keyword>
<sequence>MVRVSDLSVRVGTVEAVHSVGFELAAGRRTGLIGESGSGKTLTALAVMGLLPDGLSASGRAVYREQDLVALSEAELCRLRGDRLSMIFQEPLSALNPVQTIGEQVAEPLRLHRGLGGRESLARARELLERVQIPRAAEKLGQYPHQLSGGQRQRAMIAMAISCSPEVLIADEPTTALDVTVQAEVLRLLDRLVDEEGATLLLITHDLPVVAGLCDRVLVMYGGHLVEEGAVGEVFDSPRHPYTLALLESIPSLDQELPSGRFRAIPGAVPGLGQFPSGCPFRNRCPRATELCATMPALEGEGHRAACWHPAS</sequence>
<evidence type="ECO:0000256" key="3">
    <source>
        <dbReference type="ARBA" id="ARBA00022448"/>
    </source>
</evidence>
<keyword evidence="3" id="KW-0813">Transport</keyword>
<keyword evidence="6 9" id="KW-0067">ATP-binding</keyword>
<proteinExistence type="inferred from homology"/>
<protein>
    <submittedName>
        <fullName evidence="9">ABC transporter ATP-binding protein</fullName>
    </submittedName>
</protein>
<keyword evidence="5" id="KW-0547">Nucleotide-binding</keyword>
<name>A0A934KFC0_9BACT</name>
<dbReference type="Proteomes" id="UP000620075">
    <property type="component" value="Unassembled WGS sequence"/>
</dbReference>
<dbReference type="AlphaFoldDB" id="A0A934KFC0"/>
<evidence type="ECO:0000256" key="2">
    <source>
        <dbReference type="ARBA" id="ARBA00005417"/>
    </source>
</evidence>
<gene>
    <name evidence="9" type="ORF">JF888_04060</name>
</gene>
<accession>A0A934KFC0</accession>
<dbReference type="InterPro" id="IPR017871">
    <property type="entry name" value="ABC_transporter-like_CS"/>
</dbReference>
<dbReference type="Pfam" id="PF08352">
    <property type="entry name" value="oligo_HPY"/>
    <property type="match status" value="1"/>
</dbReference>
<dbReference type="SMART" id="SM00382">
    <property type="entry name" value="AAA"/>
    <property type="match status" value="1"/>
</dbReference>
<dbReference type="EMBL" id="JAEKNQ010000019">
    <property type="protein sequence ID" value="MBJ7602356.1"/>
    <property type="molecule type" value="Genomic_DNA"/>
</dbReference>
<dbReference type="FunFam" id="3.40.50.300:FF:000016">
    <property type="entry name" value="Oligopeptide ABC transporter ATP-binding component"/>
    <property type="match status" value="1"/>
</dbReference>
<dbReference type="SUPFAM" id="SSF52540">
    <property type="entry name" value="P-loop containing nucleoside triphosphate hydrolases"/>
    <property type="match status" value="1"/>
</dbReference>
<dbReference type="InterPro" id="IPR003593">
    <property type="entry name" value="AAA+_ATPase"/>
</dbReference>
<dbReference type="GO" id="GO:0005524">
    <property type="term" value="F:ATP binding"/>
    <property type="evidence" value="ECO:0007669"/>
    <property type="project" value="UniProtKB-KW"/>
</dbReference>
<evidence type="ECO:0000256" key="6">
    <source>
        <dbReference type="ARBA" id="ARBA00022840"/>
    </source>
</evidence>
<evidence type="ECO:0000256" key="7">
    <source>
        <dbReference type="ARBA" id="ARBA00023136"/>
    </source>
</evidence>
<dbReference type="PROSITE" id="PS50893">
    <property type="entry name" value="ABC_TRANSPORTER_2"/>
    <property type="match status" value="1"/>
</dbReference>
<dbReference type="GO" id="GO:0005886">
    <property type="term" value="C:plasma membrane"/>
    <property type="evidence" value="ECO:0007669"/>
    <property type="project" value="UniProtKB-SubCell"/>
</dbReference>
<dbReference type="PROSITE" id="PS00211">
    <property type="entry name" value="ABC_TRANSPORTER_1"/>
    <property type="match status" value="1"/>
</dbReference>